<dbReference type="RefSeq" id="WP_071877258.1">
    <property type="nucleotide sequence ID" value="NZ_JXLC01000007.1"/>
</dbReference>
<keyword evidence="3" id="KW-1185">Reference proteome</keyword>
<dbReference type="EMBL" id="JXLC01000007">
    <property type="protein sequence ID" value="OJG92229.1"/>
    <property type="molecule type" value="Genomic_DNA"/>
</dbReference>
<dbReference type="EMBL" id="CP013614">
    <property type="protein sequence ID" value="ALS00735.1"/>
    <property type="molecule type" value="Genomic_DNA"/>
</dbReference>
<evidence type="ECO:0000313" key="3">
    <source>
        <dbReference type="Proteomes" id="UP000065511"/>
    </source>
</evidence>
<dbReference type="Pfam" id="PF20316">
    <property type="entry name" value="DUF6612"/>
    <property type="match status" value="1"/>
</dbReference>
<protein>
    <submittedName>
        <fullName evidence="2">Uncharacterized protein</fullName>
    </submittedName>
</protein>
<organism evidence="2 4">
    <name type="scientific">Enterococcus silesiacus</name>
    <dbReference type="NCBI Taxonomy" id="332949"/>
    <lineage>
        <taxon>Bacteria</taxon>
        <taxon>Bacillati</taxon>
        <taxon>Bacillota</taxon>
        <taxon>Bacilli</taxon>
        <taxon>Lactobacillales</taxon>
        <taxon>Enterococcaceae</taxon>
        <taxon>Enterococcus</taxon>
    </lineage>
</organism>
<accession>A0A0S3K8W9</accession>
<dbReference type="AlphaFoldDB" id="A0A0S3K8W9"/>
<dbReference type="InterPro" id="IPR046720">
    <property type="entry name" value="DUF6612"/>
</dbReference>
<dbReference type="OrthoDB" id="2191811at2"/>
<evidence type="ECO:0000313" key="4">
    <source>
        <dbReference type="Proteomes" id="UP000183039"/>
    </source>
</evidence>
<dbReference type="KEGG" id="ess:ATZ33_04915"/>
<name>A0A0S3K8W9_9ENTE</name>
<reference evidence="2 4" key="1">
    <citation type="submission" date="2014-12" db="EMBL/GenBank/DDBJ databases">
        <title>Draft genome sequences of 29 type strains of Enterococci.</title>
        <authorList>
            <person name="Zhong Z."/>
            <person name="Sun Z."/>
            <person name="Liu W."/>
            <person name="Zhang W."/>
            <person name="Zhang H."/>
        </authorList>
    </citation>
    <scope>NUCLEOTIDE SEQUENCE [LARGE SCALE GENOMIC DNA]</scope>
    <source>
        <strain evidence="2 4">DSM 22801</strain>
    </source>
</reference>
<reference evidence="1 3" key="2">
    <citation type="submission" date="2015-12" db="EMBL/GenBank/DDBJ databases">
        <authorList>
            <person name="Lauer A."/>
            <person name="Humrighouse B."/>
            <person name="Loparev V."/>
            <person name="Shewmaker P.L."/>
            <person name="Whitney A.M."/>
            <person name="McLaughlin R.W."/>
        </authorList>
    </citation>
    <scope>NUCLEOTIDE SEQUENCE [LARGE SCALE GENOMIC DNA]</scope>
    <source>
        <strain evidence="1 3">LMG 23085</strain>
    </source>
</reference>
<evidence type="ECO:0000313" key="1">
    <source>
        <dbReference type="EMBL" id="ALS00735.1"/>
    </source>
</evidence>
<dbReference type="Proteomes" id="UP000065511">
    <property type="component" value="Chromosome"/>
</dbReference>
<dbReference type="Proteomes" id="UP000183039">
    <property type="component" value="Unassembled WGS sequence"/>
</dbReference>
<proteinExistence type="predicted"/>
<evidence type="ECO:0000313" key="2">
    <source>
        <dbReference type="EMBL" id="OJG92229.1"/>
    </source>
</evidence>
<sequence length="230" mass="26230">MKKFVLVCALLFTLAGCNKPLTKEAALKRMDAQESKVDSYSLDMDLSVKVSALGQKDNSRVEMSSEVDRKNNGYSVDLTKADGEELEVIIKEGKAYLEDRPGVWKKTAKVDAKEFSKQVDYSVPLELLGFVSEDVGFETTDDEYHFMYDGYDKKLYKTLKKYYNISFTGFDTDEDLSIQMNMIVDKKSFNVKEMKINVFAENKKGKVVVSIDSEFDNFNAIEKIELPEED</sequence>
<gene>
    <name evidence="1" type="ORF">ATZ33_04915</name>
    <name evidence="2" type="ORF">RV15_GL003331</name>
</gene>
<dbReference type="PROSITE" id="PS51257">
    <property type="entry name" value="PROKAR_LIPOPROTEIN"/>
    <property type="match status" value="1"/>
</dbReference>